<evidence type="ECO:0000313" key="2">
    <source>
        <dbReference type="Proteomes" id="UP000472274"/>
    </source>
</evidence>
<keyword evidence="2" id="KW-1185">Reference proteome</keyword>
<evidence type="ECO:0000313" key="1">
    <source>
        <dbReference type="Ensembl" id="ENSTMTP00000004132.1"/>
    </source>
</evidence>
<proteinExistence type="predicted"/>
<reference evidence="1" key="1">
    <citation type="submission" date="2025-08" db="UniProtKB">
        <authorList>
            <consortium name="Ensembl"/>
        </authorList>
    </citation>
    <scope>IDENTIFICATION</scope>
</reference>
<dbReference type="GeneTree" id="ENSGT00940000177291"/>
<accession>A0A674I8J0</accession>
<name>A0A674I8J0_9SAUR</name>
<sequence length="198" mass="20968">MQLESAGVQRLQVFQGPVSSHGELRVPRGEQVKDAGLEIHVLHLQDVATLLGGHLHGVGPSGAGPEGAGAPQTQPVLLDQLILRAAVQTELEAGALLREVQGLLRHTDGEGEVAAHLADDDGAADVVGLDLHLAGVRLFQDAQAAGALLPPSSSCAVTERQRQVLCGRLINLLLRAALVSLKDQRDLQRRRKATRSAW</sequence>
<dbReference type="InParanoid" id="A0A674I8J0"/>
<dbReference type="Ensembl" id="ENSTMTT00000004277.1">
    <property type="protein sequence ID" value="ENSTMTP00000004132.1"/>
    <property type="gene ID" value="ENSTMTG00000003043.1"/>
</dbReference>
<dbReference type="Proteomes" id="UP000472274">
    <property type="component" value="Unplaced"/>
</dbReference>
<reference evidence="1" key="2">
    <citation type="submission" date="2025-09" db="UniProtKB">
        <authorList>
            <consortium name="Ensembl"/>
        </authorList>
    </citation>
    <scope>IDENTIFICATION</scope>
</reference>
<organism evidence="1 2">
    <name type="scientific">Terrapene triunguis</name>
    <name type="common">Three-toed box turtle</name>
    <dbReference type="NCBI Taxonomy" id="2587831"/>
    <lineage>
        <taxon>Eukaryota</taxon>
        <taxon>Metazoa</taxon>
        <taxon>Chordata</taxon>
        <taxon>Craniata</taxon>
        <taxon>Vertebrata</taxon>
        <taxon>Euteleostomi</taxon>
        <taxon>Archelosauria</taxon>
        <taxon>Testudinata</taxon>
        <taxon>Testudines</taxon>
        <taxon>Cryptodira</taxon>
        <taxon>Durocryptodira</taxon>
        <taxon>Testudinoidea</taxon>
        <taxon>Emydidae</taxon>
        <taxon>Terrapene</taxon>
    </lineage>
</organism>
<dbReference type="AlphaFoldDB" id="A0A674I8J0"/>
<protein>
    <submittedName>
        <fullName evidence="1">Uncharacterized protein</fullName>
    </submittedName>
</protein>